<dbReference type="EMBL" id="JAESWC010000002">
    <property type="protein sequence ID" value="MBL4934998.1"/>
    <property type="molecule type" value="Genomic_DNA"/>
</dbReference>
<dbReference type="PANTHER" id="PTHR43015">
    <property type="entry name" value="D-RIBITOL-5-PHOSPHATE CYTIDYLYLTRANSFERASE"/>
    <property type="match status" value="1"/>
</dbReference>
<comment type="catalytic activity">
    <reaction evidence="4">
        <text>D-ribitol 5-phosphate + CTP + H(+) = CDP-L-ribitol + diphosphate</text>
        <dbReference type="Rhea" id="RHEA:12456"/>
        <dbReference type="ChEBI" id="CHEBI:15378"/>
        <dbReference type="ChEBI" id="CHEBI:33019"/>
        <dbReference type="ChEBI" id="CHEBI:37563"/>
        <dbReference type="ChEBI" id="CHEBI:57608"/>
        <dbReference type="ChEBI" id="CHEBI:57695"/>
        <dbReference type="EC" id="2.7.7.40"/>
    </reaction>
</comment>
<keyword evidence="1 4" id="KW-0808">Transferase</keyword>
<dbReference type="GO" id="GO:0016779">
    <property type="term" value="F:nucleotidyltransferase activity"/>
    <property type="evidence" value="ECO:0007669"/>
    <property type="project" value="UniProtKB-KW"/>
</dbReference>
<dbReference type="InterPro" id="IPR029044">
    <property type="entry name" value="Nucleotide-diphossugar_trans"/>
</dbReference>
<proteinExistence type="inferred from homology"/>
<dbReference type="SUPFAM" id="SSF53448">
    <property type="entry name" value="Nucleotide-diphospho-sugar transferases"/>
    <property type="match status" value="1"/>
</dbReference>
<sequence length="241" mass="27045">MNTALIFAGGAGKRMNNKAKPKQFLELNGKAIIIYTLEYFEVNEEIDNIVVVCIDGWIDYLKELIKRDFITKVNWIVSGGATGQESIYNGLKTIYAECDNPKDSIVLIHDGVRPLINQNLITENIACVKKYGSAITVVPQTETVVSINDKNVITSIGDRSISRIARAPQSFILEDIIGAHNQALKENRLDMIDSASLMMHYGHTLHTVNGPMENIKITTPFDFYVFRAIFQERENSQIYGT</sequence>
<dbReference type="CDD" id="cd02516">
    <property type="entry name" value="CDP-ME_synthetase"/>
    <property type="match status" value="1"/>
</dbReference>
<reference evidence="5 6" key="1">
    <citation type="submission" date="2021-01" db="EMBL/GenBank/DDBJ databases">
        <title>Genome public.</title>
        <authorList>
            <person name="Liu C."/>
            <person name="Sun Q."/>
        </authorList>
    </citation>
    <scope>NUCLEOTIDE SEQUENCE [LARGE SCALE GENOMIC DNA]</scope>
    <source>
        <strain evidence="5 6">YIM B02515</strain>
    </source>
</reference>
<feature type="binding site" evidence="4">
    <location>
        <begin position="7"/>
        <end position="10"/>
    </location>
    <ligand>
        <name>CTP</name>
        <dbReference type="ChEBI" id="CHEBI:37563"/>
    </ligand>
</feature>
<feature type="site" description="Positions ribitol 5-phosphate for the nucleophilic attack" evidence="4">
    <location>
        <position position="159"/>
    </location>
</feature>
<dbReference type="NCBIfam" id="NF001183">
    <property type="entry name" value="PRK00155.1-3"/>
    <property type="match status" value="1"/>
</dbReference>
<comment type="similarity">
    <text evidence="4">Belongs to the IspD/TarI cytidylyltransferase family. TarI subfamily.</text>
</comment>
<dbReference type="EC" id="2.7.7.40" evidence="4"/>
<dbReference type="InterPro" id="IPR018294">
    <property type="entry name" value="ISPD_synthase_CS"/>
</dbReference>
<feature type="site" description="Transition state stabilizer" evidence="4">
    <location>
        <position position="22"/>
    </location>
</feature>
<keyword evidence="6" id="KW-1185">Reference proteome</keyword>
<keyword evidence="3" id="KW-0777">Teichoic acid biosynthesis</keyword>
<name>A0ABS1T6M9_9CLOT</name>
<evidence type="ECO:0000256" key="4">
    <source>
        <dbReference type="HAMAP-Rule" id="MF_02068"/>
    </source>
</evidence>
<evidence type="ECO:0000256" key="1">
    <source>
        <dbReference type="ARBA" id="ARBA00022679"/>
    </source>
</evidence>
<organism evidence="5 6">
    <name type="scientific">Clostridium rhizosphaerae</name>
    <dbReference type="NCBI Taxonomy" id="2803861"/>
    <lineage>
        <taxon>Bacteria</taxon>
        <taxon>Bacillati</taxon>
        <taxon>Bacillota</taxon>
        <taxon>Clostridia</taxon>
        <taxon>Eubacteriales</taxon>
        <taxon>Clostridiaceae</taxon>
        <taxon>Clostridium</taxon>
    </lineage>
</organism>
<feature type="site" description="Transition state stabilizer" evidence="4">
    <location>
        <position position="14"/>
    </location>
</feature>
<comment type="function">
    <text evidence="4">Catalyzes the transfer of the cytidylyl group of CTP to D-ribitol 5-phosphate.</text>
</comment>
<dbReference type="Proteomes" id="UP000632377">
    <property type="component" value="Unassembled WGS sequence"/>
</dbReference>
<dbReference type="InterPro" id="IPR034683">
    <property type="entry name" value="IspD/TarI"/>
</dbReference>
<comment type="caution">
    <text evidence="4">Lacks conserved residue(s) required for the propagation of feature annotation.</text>
</comment>
<evidence type="ECO:0000313" key="5">
    <source>
        <dbReference type="EMBL" id="MBL4934998.1"/>
    </source>
</evidence>
<dbReference type="RefSeq" id="WP_202747625.1">
    <property type="nucleotide sequence ID" value="NZ_JAESWC010000002.1"/>
</dbReference>
<evidence type="ECO:0000256" key="2">
    <source>
        <dbReference type="ARBA" id="ARBA00022695"/>
    </source>
</evidence>
<dbReference type="Pfam" id="PF01128">
    <property type="entry name" value="IspD"/>
    <property type="match status" value="1"/>
</dbReference>
<protein>
    <recommendedName>
        <fullName evidence="4">Ribitol-5-phosphate cytidylyltransferase</fullName>
        <ecNumber evidence="4">2.7.7.40</ecNumber>
    </recommendedName>
</protein>
<evidence type="ECO:0000256" key="3">
    <source>
        <dbReference type="ARBA" id="ARBA00022944"/>
    </source>
</evidence>
<feature type="binding site" evidence="4">
    <location>
        <begin position="80"/>
        <end position="86"/>
    </location>
    <ligand>
        <name>CTP</name>
        <dbReference type="ChEBI" id="CHEBI:37563"/>
    </ligand>
</feature>
<dbReference type="Gene3D" id="3.90.550.10">
    <property type="entry name" value="Spore Coat Polysaccharide Biosynthesis Protein SpsA, Chain A"/>
    <property type="match status" value="1"/>
</dbReference>
<gene>
    <name evidence="5" type="ORF">JK636_04410</name>
</gene>
<dbReference type="PROSITE" id="PS01295">
    <property type="entry name" value="ISPD"/>
    <property type="match status" value="1"/>
</dbReference>
<dbReference type="InterPro" id="IPR034709">
    <property type="entry name" value="TarI"/>
</dbReference>
<dbReference type="PANTHER" id="PTHR43015:SF1">
    <property type="entry name" value="D-RIBITOL-5-PHOSPHATE CYTIDYLYLTRANSFERASE"/>
    <property type="match status" value="1"/>
</dbReference>
<dbReference type="HAMAP" id="MF_02068">
    <property type="entry name" value="TarI"/>
    <property type="match status" value="1"/>
</dbReference>
<comment type="caution">
    <text evidence="5">The sequence shown here is derived from an EMBL/GenBank/DDBJ whole genome shotgun (WGS) entry which is preliminary data.</text>
</comment>
<accession>A0ABS1T6M9</accession>
<feature type="site" description="Positions ribitol 5-phosphate for the nucleophilic attack" evidence="4">
    <location>
        <position position="216"/>
    </location>
</feature>
<keyword evidence="2 4" id="KW-0548">Nucleotidyltransferase</keyword>
<evidence type="ECO:0000313" key="6">
    <source>
        <dbReference type="Proteomes" id="UP000632377"/>
    </source>
</evidence>